<dbReference type="InterPro" id="IPR008258">
    <property type="entry name" value="Transglycosylase_SLT_dom_1"/>
</dbReference>
<dbReference type="InterPro" id="IPR023346">
    <property type="entry name" value="Lysozyme-like_dom_sf"/>
</dbReference>
<feature type="domain" description="Transglycosylase SLT" evidence="3">
    <location>
        <begin position="38"/>
        <end position="167"/>
    </location>
</feature>
<accession>A0AA41Z3C5</accession>
<dbReference type="PROSITE" id="PS51257">
    <property type="entry name" value="PROKAR_LIPOPROTEIN"/>
    <property type="match status" value="1"/>
</dbReference>
<evidence type="ECO:0000313" key="5">
    <source>
        <dbReference type="Proteomes" id="UP001165667"/>
    </source>
</evidence>
<keyword evidence="5" id="KW-1185">Reference proteome</keyword>
<reference evidence="4" key="1">
    <citation type="submission" date="2022-05" db="EMBL/GenBank/DDBJ databases">
        <authorList>
            <person name="Pankratov T."/>
        </authorList>
    </citation>
    <scope>NUCLEOTIDE SEQUENCE</scope>
    <source>
        <strain evidence="4">BP6-180914</strain>
    </source>
</reference>
<dbReference type="EMBL" id="JAMOIM010000006">
    <property type="protein sequence ID" value="MCW6508532.1"/>
    <property type="molecule type" value="Genomic_DNA"/>
</dbReference>
<evidence type="ECO:0000256" key="2">
    <source>
        <dbReference type="SAM" id="SignalP"/>
    </source>
</evidence>
<dbReference type="SUPFAM" id="SSF53955">
    <property type="entry name" value="Lysozyme-like"/>
    <property type="match status" value="1"/>
</dbReference>
<dbReference type="Proteomes" id="UP001165667">
    <property type="component" value="Unassembled WGS sequence"/>
</dbReference>
<evidence type="ECO:0000259" key="3">
    <source>
        <dbReference type="Pfam" id="PF01464"/>
    </source>
</evidence>
<protein>
    <submittedName>
        <fullName evidence="4">Transglycosylase SLT domain-containing protein</fullName>
    </submittedName>
</protein>
<comment type="similarity">
    <text evidence="1">Belongs to the virb1 family.</text>
</comment>
<dbReference type="Gene3D" id="1.10.530.10">
    <property type="match status" value="1"/>
</dbReference>
<feature type="signal peptide" evidence="2">
    <location>
        <begin position="1"/>
        <end position="30"/>
    </location>
</feature>
<dbReference type="RefSeq" id="WP_282584903.1">
    <property type="nucleotide sequence ID" value="NZ_JAMOIM010000006.1"/>
</dbReference>
<evidence type="ECO:0000256" key="1">
    <source>
        <dbReference type="ARBA" id="ARBA00009387"/>
    </source>
</evidence>
<evidence type="ECO:0000313" key="4">
    <source>
        <dbReference type="EMBL" id="MCW6508532.1"/>
    </source>
</evidence>
<comment type="caution">
    <text evidence="4">The sequence shown here is derived from an EMBL/GenBank/DDBJ whole genome shotgun (WGS) entry which is preliminary data.</text>
</comment>
<sequence length="205" mass="22176">MTQPPRLLSRLRVVWTAVFISSLSTGSAFAGASCESQIAAAAQRYSIPLAVFYAVGLNETGGRNGLQPYSLNIDGRSSINGSLEQGLAAFETARRNGAKLIDVGCMQINYKYHGDKFSSVTEMFDPVHNIDYAARFLKELRAREGTWTLAVARYNAGPNNNPAQKKYVCSVIGKMVKSGFGAWTDNARTFCGEPRAQGKPTAVPA</sequence>
<organism evidence="4 5">
    <name type="scientific">Lichenifustis flavocetrariae</name>
    <dbReference type="NCBI Taxonomy" id="2949735"/>
    <lineage>
        <taxon>Bacteria</taxon>
        <taxon>Pseudomonadati</taxon>
        <taxon>Pseudomonadota</taxon>
        <taxon>Alphaproteobacteria</taxon>
        <taxon>Hyphomicrobiales</taxon>
        <taxon>Lichenihabitantaceae</taxon>
        <taxon>Lichenifustis</taxon>
    </lineage>
</organism>
<dbReference type="Pfam" id="PF01464">
    <property type="entry name" value="SLT"/>
    <property type="match status" value="1"/>
</dbReference>
<dbReference type="AlphaFoldDB" id="A0AA41Z3C5"/>
<proteinExistence type="inferred from homology"/>
<keyword evidence="2" id="KW-0732">Signal</keyword>
<name>A0AA41Z3C5_9HYPH</name>
<feature type="chain" id="PRO_5041455785" evidence="2">
    <location>
        <begin position="31"/>
        <end position="205"/>
    </location>
</feature>
<gene>
    <name evidence="4" type="ORF">M8523_10935</name>
</gene>